<evidence type="ECO:0000256" key="3">
    <source>
        <dbReference type="ARBA" id="ARBA00023027"/>
    </source>
</evidence>
<dbReference type="SUPFAM" id="SSF51735">
    <property type="entry name" value="NAD(P)-binding Rossmann-fold domains"/>
    <property type="match status" value="1"/>
</dbReference>
<comment type="similarity">
    <text evidence="1 4">Belongs to the D-isomer specific 2-hydroxyacid dehydrogenase family.</text>
</comment>
<accession>A0ABU8WY24</accession>
<evidence type="ECO:0000259" key="6">
    <source>
        <dbReference type="Pfam" id="PF02826"/>
    </source>
</evidence>
<feature type="domain" description="D-isomer specific 2-hydroxyacid dehydrogenase NAD-binding" evidence="6">
    <location>
        <begin position="119"/>
        <end position="292"/>
    </location>
</feature>
<dbReference type="Pfam" id="PF00389">
    <property type="entry name" value="2-Hacid_dh"/>
    <property type="match status" value="1"/>
</dbReference>
<dbReference type="InterPro" id="IPR006140">
    <property type="entry name" value="D-isomer_DH_NAD-bd"/>
</dbReference>
<dbReference type="PROSITE" id="PS00670">
    <property type="entry name" value="D_2_HYDROXYACID_DH_2"/>
    <property type="match status" value="1"/>
</dbReference>
<protein>
    <submittedName>
        <fullName evidence="7">NAD(P)-dependent oxidoreductase</fullName>
    </submittedName>
</protein>
<sequence>MSEFRVGITPDVLGSNGEPIFGREVLGLLDADGIAWEYMAKEEGGVVTPAQAARYDAICAMLTRVTAASLAGPDRRLKLIARFGVGYDTIDVPACTAAGVMLTIAPDGVRRPVATSALTFVLMLAQKVLIKDRLTRTGRWSEKLDHIGTGLTGRTLGSIGLGNIGAELFRLARPLEMNGIAHDPFADPALAAELGVRLVDMDTLFRESDFLCVNCPLSEATRGLVSARLLGLMKPSAYLINTARGPIVDERALHDAISSGRLAGAGLDVFEEEPTPVSNPLLQFDNVIVTPHGICFTDECMRRLAESAFRAVLDVAAGRTPPYVVNPP</sequence>
<dbReference type="SUPFAM" id="SSF52283">
    <property type="entry name" value="Formate/glycerate dehydrogenase catalytic domain-like"/>
    <property type="match status" value="1"/>
</dbReference>
<dbReference type="PROSITE" id="PS00671">
    <property type="entry name" value="D_2_HYDROXYACID_DH_3"/>
    <property type="match status" value="1"/>
</dbReference>
<evidence type="ECO:0000256" key="2">
    <source>
        <dbReference type="ARBA" id="ARBA00023002"/>
    </source>
</evidence>
<keyword evidence="8" id="KW-1185">Reference proteome</keyword>
<evidence type="ECO:0000256" key="1">
    <source>
        <dbReference type="ARBA" id="ARBA00005854"/>
    </source>
</evidence>
<organism evidence="7 8">
    <name type="scientific">Variovorax rhizosphaerae</name>
    <dbReference type="NCBI Taxonomy" id="1836200"/>
    <lineage>
        <taxon>Bacteria</taxon>
        <taxon>Pseudomonadati</taxon>
        <taxon>Pseudomonadota</taxon>
        <taxon>Betaproteobacteria</taxon>
        <taxon>Burkholderiales</taxon>
        <taxon>Comamonadaceae</taxon>
        <taxon>Variovorax</taxon>
    </lineage>
</organism>
<dbReference type="RefSeq" id="WP_340348211.1">
    <property type="nucleotide sequence ID" value="NZ_JBBKZT010000035.1"/>
</dbReference>
<dbReference type="InterPro" id="IPR029753">
    <property type="entry name" value="D-isomer_DH_CS"/>
</dbReference>
<name>A0ABU8WY24_9BURK</name>
<evidence type="ECO:0000259" key="5">
    <source>
        <dbReference type="Pfam" id="PF00389"/>
    </source>
</evidence>
<comment type="caution">
    <text evidence="7">The sequence shown here is derived from an EMBL/GenBank/DDBJ whole genome shotgun (WGS) entry which is preliminary data.</text>
</comment>
<dbReference type="InterPro" id="IPR006139">
    <property type="entry name" value="D-isomer_2_OHA_DH_cat_dom"/>
</dbReference>
<evidence type="ECO:0000256" key="4">
    <source>
        <dbReference type="RuleBase" id="RU003719"/>
    </source>
</evidence>
<evidence type="ECO:0000313" key="7">
    <source>
        <dbReference type="EMBL" id="MEJ8852284.1"/>
    </source>
</evidence>
<dbReference type="PANTHER" id="PTHR42789:SF1">
    <property type="entry name" value="D-ISOMER SPECIFIC 2-HYDROXYACID DEHYDROGENASE FAMILY PROTEIN (AFU_ORTHOLOGUE AFUA_6G10090)"/>
    <property type="match status" value="1"/>
</dbReference>
<reference evidence="7 8" key="1">
    <citation type="submission" date="2024-03" db="EMBL/GenBank/DDBJ databases">
        <title>Novel species of the genus Variovorax.</title>
        <authorList>
            <person name="Liu Q."/>
            <person name="Xin Y.-H."/>
        </authorList>
    </citation>
    <scope>NUCLEOTIDE SEQUENCE [LARGE SCALE GENOMIC DNA]</scope>
    <source>
        <strain evidence="7 8">KACC 18900</strain>
    </source>
</reference>
<dbReference type="InterPro" id="IPR036291">
    <property type="entry name" value="NAD(P)-bd_dom_sf"/>
</dbReference>
<dbReference type="PANTHER" id="PTHR42789">
    <property type="entry name" value="D-ISOMER SPECIFIC 2-HYDROXYACID DEHYDROGENASE FAMILY PROTEIN (AFU_ORTHOLOGUE AFUA_6G10090)"/>
    <property type="match status" value="1"/>
</dbReference>
<gene>
    <name evidence="7" type="ORF">WKW82_37055</name>
</gene>
<dbReference type="EMBL" id="JBBKZT010000035">
    <property type="protein sequence ID" value="MEJ8852284.1"/>
    <property type="molecule type" value="Genomic_DNA"/>
</dbReference>
<dbReference type="Proteomes" id="UP001385892">
    <property type="component" value="Unassembled WGS sequence"/>
</dbReference>
<dbReference type="Pfam" id="PF02826">
    <property type="entry name" value="2-Hacid_dh_C"/>
    <property type="match status" value="1"/>
</dbReference>
<keyword evidence="3" id="KW-0520">NAD</keyword>
<evidence type="ECO:0000313" key="8">
    <source>
        <dbReference type="Proteomes" id="UP001385892"/>
    </source>
</evidence>
<feature type="domain" description="D-isomer specific 2-hydroxyacid dehydrogenase catalytic" evidence="5">
    <location>
        <begin position="49"/>
        <end position="326"/>
    </location>
</feature>
<proteinExistence type="inferred from homology"/>
<keyword evidence="2 4" id="KW-0560">Oxidoreductase</keyword>
<dbReference type="InterPro" id="IPR050857">
    <property type="entry name" value="D-2-hydroxyacid_DH"/>
</dbReference>
<dbReference type="Gene3D" id="3.40.50.720">
    <property type="entry name" value="NAD(P)-binding Rossmann-like Domain"/>
    <property type="match status" value="2"/>
</dbReference>